<dbReference type="AlphaFoldDB" id="A0A6M6JVY6"/>
<name>A0A6M6JVY6_9PSEU</name>
<accession>A0A6M6JVY6</accession>
<sequence>MISALDTVLDRTVAPGYSRLGYLARSAGWSGAQADPAPGALAGRVALVTGGGGGLGLATVAGLARLGAAVHLVVRDEGRGEQARARLAAELPGADLRVTRCDVSDLDDVRRAAPVLADARPDLLVHNAGVLPPARRTTAQGHELTLATHVLGPHLLTRLLAGPLGERGGRVLWIASGGMYAQRLRSDEPVPYDGTTAYARTKRMQVVLSGLWARELRGRVDVHAVHPGWADTPGLASSLPGFGRLLGPLLRTAEQGADTAVWLAAAPADVAGTGRFWHDRRPRPEHYVPWTRESAADRAELWARAESLTS</sequence>
<protein>
    <submittedName>
        <fullName evidence="1">SDR family NAD(P)-dependent oxidoreductase</fullName>
    </submittedName>
</protein>
<dbReference type="PANTHER" id="PTHR44656">
    <property type="entry name" value="DEHYDROGENASE/REDUCTASE SDR FAMILY MEMBER 12"/>
    <property type="match status" value="1"/>
</dbReference>
<evidence type="ECO:0000313" key="1">
    <source>
        <dbReference type="EMBL" id="QJY50729.1"/>
    </source>
</evidence>
<dbReference type="InterPro" id="IPR036291">
    <property type="entry name" value="NAD(P)-bd_dom_sf"/>
</dbReference>
<keyword evidence="2" id="KW-1185">Reference proteome</keyword>
<dbReference type="Pfam" id="PF00106">
    <property type="entry name" value="adh_short"/>
    <property type="match status" value="1"/>
</dbReference>
<dbReference type="InterPro" id="IPR052992">
    <property type="entry name" value="SDR_member_12"/>
</dbReference>
<evidence type="ECO:0000313" key="2">
    <source>
        <dbReference type="Proteomes" id="UP000505377"/>
    </source>
</evidence>
<dbReference type="KEGG" id="pbro:HOP40_18605"/>
<dbReference type="PRINTS" id="PR00081">
    <property type="entry name" value="GDHRDH"/>
</dbReference>
<reference evidence="1 2" key="1">
    <citation type="submission" date="2020-05" db="EMBL/GenBank/DDBJ databases">
        <authorList>
            <person name="Mo P."/>
        </authorList>
    </citation>
    <scope>NUCLEOTIDE SEQUENCE [LARGE SCALE GENOMIC DNA]</scope>
    <source>
        <strain evidence="1 2">Gen01</strain>
    </source>
</reference>
<dbReference type="Proteomes" id="UP000505377">
    <property type="component" value="Chromosome"/>
</dbReference>
<dbReference type="PANTHER" id="PTHR44656:SF7">
    <property type="entry name" value="DEHYDROGENASE_REDUCTASE SDR FAMILY MEMBER 12"/>
    <property type="match status" value="1"/>
</dbReference>
<proteinExistence type="predicted"/>
<dbReference type="Gene3D" id="3.40.50.720">
    <property type="entry name" value="NAD(P)-binding Rossmann-like Domain"/>
    <property type="match status" value="1"/>
</dbReference>
<organism evidence="1 2">
    <name type="scientific">Pseudonocardia broussonetiae</name>
    <dbReference type="NCBI Taxonomy" id="2736640"/>
    <lineage>
        <taxon>Bacteria</taxon>
        <taxon>Bacillati</taxon>
        <taxon>Actinomycetota</taxon>
        <taxon>Actinomycetes</taxon>
        <taxon>Pseudonocardiales</taxon>
        <taxon>Pseudonocardiaceae</taxon>
        <taxon>Pseudonocardia</taxon>
    </lineage>
</organism>
<dbReference type="InterPro" id="IPR002347">
    <property type="entry name" value="SDR_fam"/>
</dbReference>
<dbReference type="SUPFAM" id="SSF51735">
    <property type="entry name" value="NAD(P)-binding Rossmann-fold domains"/>
    <property type="match status" value="1"/>
</dbReference>
<gene>
    <name evidence="1" type="ORF">HOP40_18605</name>
</gene>
<dbReference type="EMBL" id="CP053564">
    <property type="protein sequence ID" value="QJY50729.1"/>
    <property type="molecule type" value="Genomic_DNA"/>
</dbReference>